<reference evidence="1 2" key="1">
    <citation type="submission" date="2019-12" db="EMBL/GenBank/DDBJ databases">
        <title>Novel species isolated from a subtropical stream in China.</title>
        <authorList>
            <person name="Lu H."/>
        </authorList>
    </citation>
    <scope>NUCLEOTIDE SEQUENCE [LARGE SCALE GENOMIC DNA]</scope>
    <source>
        <strain evidence="1 2">FT94W</strain>
    </source>
</reference>
<gene>
    <name evidence="1" type="ORF">GTP38_24385</name>
</gene>
<protein>
    <submittedName>
        <fullName evidence="1">Uncharacterized protein</fullName>
    </submittedName>
</protein>
<keyword evidence="2" id="KW-1185">Reference proteome</keyword>
<proteinExistence type="predicted"/>
<sequence>MSKEFMRGASASINRTMSEIEAVLADEKIEKSGKLRKKLREKLKEMLEEVAMDWVEHGFKGGHVVAARDFAESQSFPRYIEVTVTRQFPLRKVGKKSKELVLKSKLPKKYARPLDEME</sequence>
<dbReference type="Proteomes" id="UP000449678">
    <property type="component" value="Unassembled WGS sequence"/>
</dbReference>
<dbReference type="EMBL" id="WWCO01000031">
    <property type="protein sequence ID" value="MYM37468.1"/>
    <property type="molecule type" value="Genomic_DNA"/>
</dbReference>
<dbReference type="RefSeq" id="WP_160992779.1">
    <property type="nucleotide sequence ID" value="NZ_WWCO01000031.1"/>
</dbReference>
<comment type="caution">
    <text evidence="1">The sequence shown here is derived from an EMBL/GenBank/DDBJ whole genome shotgun (WGS) entry which is preliminary data.</text>
</comment>
<organism evidence="1 2">
    <name type="scientific">Duganella lactea</name>
    <dbReference type="NCBI Taxonomy" id="2692173"/>
    <lineage>
        <taxon>Bacteria</taxon>
        <taxon>Pseudomonadati</taxon>
        <taxon>Pseudomonadota</taxon>
        <taxon>Betaproteobacteria</taxon>
        <taxon>Burkholderiales</taxon>
        <taxon>Oxalobacteraceae</taxon>
        <taxon>Telluria group</taxon>
        <taxon>Duganella</taxon>
    </lineage>
</organism>
<accession>A0ABW9VCV5</accession>
<name>A0ABW9VCV5_9BURK</name>
<evidence type="ECO:0000313" key="2">
    <source>
        <dbReference type="Proteomes" id="UP000449678"/>
    </source>
</evidence>
<evidence type="ECO:0000313" key="1">
    <source>
        <dbReference type="EMBL" id="MYM37468.1"/>
    </source>
</evidence>